<name>A0A8S5U0I9_9CAUD</name>
<evidence type="ECO:0000313" key="1">
    <source>
        <dbReference type="EMBL" id="DAF87977.1"/>
    </source>
</evidence>
<protein>
    <submittedName>
        <fullName evidence="1">Uncharacterized protein</fullName>
    </submittedName>
</protein>
<proteinExistence type="predicted"/>
<sequence>MKGEADKVIKKMGKSFADLGKKIAKAFVAGCAAAGAAVLALGKKALSAYSDYEQLVGGIDMLFKENSQTVQAYAREAYKNQ</sequence>
<organism evidence="1">
    <name type="scientific">Siphoviridae sp. ctNEy24</name>
    <dbReference type="NCBI Taxonomy" id="2825466"/>
    <lineage>
        <taxon>Viruses</taxon>
        <taxon>Duplodnaviria</taxon>
        <taxon>Heunggongvirae</taxon>
        <taxon>Uroviricota</taxon>
        <taxon>Caudoviricetes</taxon>
    </lineage>
</organism>
<accession>A0A8S5U0I9</accession>
<dbReference type="EMBL" id="BK015974">
    <property type="protein sequence ID" value="DAF87977.1"/>
    <property type="molecule type" value="Genomic_DNA"/>
</dbReference>
<reference evidence="1" key="1">
    <citation type="journal article" date="2021" name="Proc. Natl. Acad. Sci. U.S.A.">
        <title>A Catalog of Tens of Thousands of Viruses from Human Metagenomes Reveals Hidden Associations with Chronic Diseases.</title>
        <authorList>
            <person name="Tisza M.J."/>
            <person name="Buck C.B."/>
        </authorList>
    </citation>
    <scope>NUCLEOTIDE SEQUENCE</scope>
    <source>
        <strain evidence="1">CtNEy24</strain>
    </source>
</reference>